<feature type="transmembrane region" description="Helical" evidence="5">
    <location>
        <begin position="28"/>
        <end position="54"/>
    </location>
</feature>
<protein>
    <submittedName>
        <fullName evidence="9">Multicopper like protein</fullName>
    </submittedName>
</protein>
<dbReference type="Gene3D" id="2.60.40.420">
    <property type="entry name" value="Cupredoxins - blue copper proteins"/>
    <property type="match status" value="3"/>
</dbReference>
<dbReference type="PANTHER" id="PTHR11709">
    <property type="entry name" value="MULTI-COPPER OXIDASE"/>
    <property type="match status" value="1"/>
</dbReference>
<feature type="domain" description="Plastocyanin-like" evidence="7">
    <location>
        <begin position="471"/>
        <end position="608"/>
    </location>
</feature>
<dbReference type="SUPFAM" id="SSF49503">
    <property type="entry name" value="Cupredoxins"/>
    <property type="match status" value="3"/>
</dbReference>
<dbReference type="eggNOG" id="KOG1263">
    <property type="taxonomic scope" value="Eukaryota"/>
</dbReference>
<dbReference type="InterPro" id="IPR033138">
    <property type="entry name" value="Cu_oxidase_CS"/>
</dbReference>
<dbReference type="InParanoid" id="V5GAA7"/>
<feature type="domain" description="Plastocyanin-like" evidence="6">
    <location>
        <begin position="237"/>
        <end position="400"/>
    </location>
</feature>
<dbReference type="InterPro" id="IPR001117">
    <property type="entry name" value="Cu-oxidase_2nd"/>
</dbReference>
<dbReference type="GO" id="GO:0005507">
    <property type="term" value="F:copper ion binding"/>
    <property type="evidence" value="ECO:0007669"/>
    <property type="project" value="InterPro"/>
</dbReference>
<dbReference type="GO" id="GO:0016491">
    <property type="term" value="F:oxidoreductase activity"/>
    <property type="evidence" value="ECO:0007669"/>
    <property type="project" value="UniProtKB-KW"/>
</dbReference>
<evidence type="ECO:0000256" key="1">
    <source>
        <dbReference type="ARBA" id="ARBA00010609"/>
    </source>
</evidence>
<evidence type="ECO:0000313" key="9">
    <source>
        <dbReference type="EMBL" id="GAD98966.1"/>
    </source>
</evidence>
<reference evidence="10" key="1">
    <citation type="journal article" date="2014" name="Genome Announc.">
        <title>Draft genome sequence of the formaldehyde-resistant fungus Byssochlamys spectabilis No. 5 (anamorph Paecilomyces variotii No. 5) (NBRC109023).</title>
        <authorList>
            <person name="Oka T."/>
            <person name="Ekino K."/>
            <person name="Fukuda K."/>
            <person name="Nomura Y."/>
        </authorList>
    </citation>
    <scope>NUCLEOTIDE SEQUENCE [LARGE SCALE GENOMIC DNA]</scope>
    <source>
        <strain evidence="10">No. 5 / NBRC 109023</strain>
    </source>
</reference>
<dbReference type="Proteomes" id="UP000018001">
    <property type="component" value="Unassembled WGS sequence"/>
</dbReference>
<dbReference type="InterPro" id="IPR045087">
    <property type="entry name" value="Cu-oxidase_fam"/>
</dbReference>
<keyword evidence="3" id="KW-0560">Oxidoreductase</keyword>
<evidence type="ECO:0000259" key="6">
    <source>
        <dbReference type="Pfam" id="PF00394"/>
    </source>
</evidence>
<evidence type="ECO:0000259" key="8">
    <source>
        <dbReference type="Pfam" id="PF07732"/>
    </source>
</evidence>
<dbReference type="PROSITE" id="PS00080">
    <property type="entry name" value="MULTICOPPER_OXIDASE2"/>
    <property type="match status" value="1"/>
</dbReference>
<dbReference type="InterPro" id="IPR002355">
    <property type="entry name" value="Cu_oxidase_Cu_BS"/>
</dbReference>
<dbReference type="Pfam" id="PF07731">
    <property type="entry name" value="Cu-oxidase_2"/>
    <property type="match status" value="1"/>
</dbReference>
<dbReference type="CDD" id="cd13910">
    <property type="entry name" value="CuRO_3_MCO_like_4"/>
    <property type="match status" value="1"/>
</dbReference>
<name>V5GAA7_BYSSN</name>
<dbReference type="PROSITE" id="PS00079">
    <property type="entry name" value="MULTICOPPER_OXIDASE1"/>
    <property type="match status" value="2"/>
</dbReference>
<dbReference type="AlphaFoldDB" id="V5GAA7"/>
<dbReference type="Pfam" id="PF07732">
    <property type="entry name" value="Cu-oxidase_3"/>
    <property type="match status" value="1"/>
</dbReference>
<feature type="domain" description="Plastocyanin-like" evidence="8">
    <location>
        <begin position="112"/>
        <end position="225"/>
    </location>
</feature>
<dbReference type="InterPro" id="IPR008972">
    <property type="entry name" value="Cupredoxin"/>
</dbReference>
<organism evidence="9 10">
    <name type="scientific">Byssochlamys spectabilis (strain No. 5 / NBRC 109023)</name>
    <name type="common">Paecilomyces variotii</name>
    <dbReference type="NCBI Taxonomy" id="1356009"/>
    <lineage>
        <taxon>Eukaryota</taxon>
        <taxon>Fungi</taxon>
        <taxon>Dikarya</taxon>
        <taxon>Ascomycota</taxon>
        <taxon>Pezizomycotina</taxon>
        <taxon>Eurotiomycetes</taxon>
        <taxon>Eurotiomycetidae</taxon>
        <taxon>Eurotiales</taxon>
        <taxon>Thermoascaceae</taxon>
        <taxon>Paecilomyces</taxon>
    </lineage>
</organism>
<evidence type="ECO:0000256" key="5">
    <source>
        <dbReference type="SAM" id="Phobius"/>
    </source>
</evidence>
<evidence type="ECO:0000256" key="2">
    <source>
        <dbReference type="ARBA" id="ARBA00022723"/>
    </source>
</evidence>
<evidence type="ECO:0000256" key="3">
    <source>
        <dbReference type="ARBA" id="ARBA00023002"/>
    </source>
</evidence>
<dbReference type="CDD" id="cd13886">
    <property type="entry name" value="CuRO_2_MCO_like_1"/>
    <property type="match status" value="1"/>
</dbReference>
<keyword evidence="2" id="KW-0479">Metal-binding</keyword>
<dbReference type="EMBL" id="BAUL01000270">
    <property type="protein sequence ID" value="GAD98966.1"/>
    <property type="molecule type" value="Genomic_DNA"/>
</dbReference>
<keyword evidence="10" id="KW-1185">Reference proteome</keyword>
<dbReference type="InterPro" id="IPR011706">
    <property type="entry name" value="Cu-oxidase_C"/>
</dbReference>
<dbReference type="CDD" id="cd13857">
    <property type="entry name" value="CuRO_1_Diphenol_Ox"/>
    <property type="match status" value="1"/>
</dbReference>
<comment type="similarity">
    <text evidence="1">Belongs to the multicopper oxidase family.</text>
</comment>
<keyword evidence="5" id="KW-0472">Membrane</keyword>
<keyword evidence="4" id="KW-0186">Copper</keyword>
<evidence type="ECO:0000259" key="7">
    <source>
        <dbReference type="Pfam" id="PF07731"/>
    </source>
</evidence>
<evidence type="ECO:0000256" key="4">
    <source>
        <dbReference type="ARBA" id="ARBA00023008"/>
    </source>
</evidence>
<comment type="caution">
    <text evidence="9">The sequence shown here is derived from an EMBL/GenBank/DDBJ whole genome shotgun (WGS) entry which is preliminary data.</text>
</comment>
<proteinExistence type="inferred from homology"/>
<dbReference type="Pfam" id="PF00394">
    <property type="entry name" value="Cu-oxidase"/>
    <property type="match status" value="1"/>
</dbReference>
<gene>
    <name evidence="9" type="ORF">PVAR5_7670</name>
</gene>
<keyword evidence="5" id="KW-0812">Transmembrane</keyword>
<accession>V5GAA7</accession>
<dbReference type="PANTHER" id="PTHR11709:SF414">
    <property type="entry name" value="ADR239WP"/>
    <property type="match status" value="1"/>
</dbReference>
<dbReference type="HOGENOM" id="CLU_006504_7_1_1"/>
<dbReference type="InterPro" id="IPR011707">
    <property type="entry name" value="Cu-oxidase-like_N"/>
</dbReference>
<evidence type="ECO:0000313" key="10">
    <source>
        <dbReference type="Proteomes" id="UP000018001"/>
    </source>
</evidence>
<sequence>MGTGDSAPVSEQEKNYGQHRRQKLSIQVALLISGSLALFIIIVSGLCSGLGLGLNHERIAVPAVETNSSGGAGDSQALPPWKRDMSEYDLDMDSWDIDAAPTTRNYDFVLSEVTAAPDGVVRQLFVINGKFPGPLIRANRGDRIVVNVTNHLSEPTSMHWHGMFQNGTNWMDGTAGITQCPIPPGKSFVYNFTIESQYGTFWYHSHYSTQYMDGLFGPLIVHAPEEARFRELYDHDRVVILQDYYHNVSSTLIPGYLAPGNENNEPVPDNGLLQGTNYFNCSSLETNSGRVCHDNSTRAVIPVQRNKRHRLRLINVGGFAEFHFSVDNHTLSVIEADATMVEPLEVHRLEISVAQRYSVILTADREGGNYWIRLDMNTLCFTARNPLLNPAIKGILTYTNSTTDPEERISTDWADARNVMCQDLNSTLLIPVEPESPPPADVVYSLKFAFMIGAYTLARAYVNESVSWTVPDVPTLNTAVSGLRSGNQTFNATGVAPSYGYDDQYIISIPENQVVDLLITNMDEGAHPFHLHGHEFWVLATSPEQYFPWHTYGSLNTTNPLRRDTITVDAYGWALIRFRSDNPGMWAFHCHITWHMEAGLLVQFQTRNDLMKDWTLPDDVLGLCEA</sequence>
<dbReference type="OrthoDB" id="2121828at2759"/>
<dbReference type="FunFam" id="2.60.40.420:FF:000045">
    <property type="entry name" value="Laccase 2"/>
    <property type="match status" value="1"/>
</dbReference>
<keyword evidence="5" id="KW-1133">Transmembrane helix</keyword>